<evidence type="ECO:0000256" key="1">
    <source>
        <dbReference type="ARBA" id="ARBA00004429"/>
    </source>
</evidence>
<dbReference type="GO" id="GO:0005886">
    <property type="term" value="C:plasma membrane"/>
    <property type="evidence" value="ECO:0007669"/>
    <property type="project" value="UniProtKB-SubCell"/>
</dbReference>
<dbReference type="PANTHER" id="PTHR43531">
    <property type="entry name" value="PROTEIN ICFG"/>
    <property type="match status" value="1"/>
</dbReference>
<dbReference type="PRINTS" id="PR00260">
    <property type="entry name" value="CHEMTRNSDUCR"/>
</dbReference>
<dbReference type="Pfam" id="PF02203">
    <property type="entry name" value="TarH"/>
    <property type="match status" value="1"/>
</dbReference>
<feature type="transmembrane region" description="Helical" evidence="13">
    <location>
        <begin position="204"/>
        <end position="225"/>
    </location>
</feature>
<evidence type="ECO:0000256" key="12">
    <source>
        <dbReference type="SAM" id="Coils"/>
    </source>
</evidence>
<evidence type="ECO:0000256" key="13">
    <source>
        <dbReference type="SAM" id="Phobius"/>
    </source>
</evidence>
<dbReference type="RefSeq" id="WP_269757781.1">
    <property type="nucleotide sequence ID" value="NZ_CADEUY010000006.1"/>
</dbReference>
<dbReference type="EMBL" id="JAUJQS010000007">
    <property type="protein sequence ID" value="MDN7565335.1"/>
    <property type="molecule type" value="Genomic_DNA"/>
</dbReference>
<dbReference type="InterPro" id="IPR004089">
    <property type="entry name" value="MCPsignal_dom"/>
</dbReference>
<evidence type="ECO:0000256" key="10">
    <source>
        <dbReference type="ARBA" id="ARBA00029447"/>
    </source>
</evidence>
<evidence type="ECO:0000256" key="5">
    <source>
        <dbReference type="ARBA" id="ARBA00022519"/>
    </source>
</evidence>
<feature type="domain" description="Methyl-accepting transducer" evidence="14">
    <location>
        <begin position="460"/>
        <end position="689"/>
    </location>
</feature>
<name>A0AAP4VH82_9BURK</name>
<protein>
    <submittedName>
        <fullName evidence="16">Methyl-accepting chemotaxis protein</fullName>
    </submittedName>
</protein>
<dbReference type="Proteomes" id="UP001172109">
    <property type="component" value="Unassembled WGS sequence"/>
</dbReference>
<evidence type="ECO:0000256" key="7">
    <source>
        <dbReference type="ARBA" id="ARBA00022989"/>
    </source>
</evidence>
<keyword evidence="12" id="KW-0175">Coiled coil</keyword>
<keyword evidence="4" id="KW-0145">Chemotaxis</keyword>
<dbReference type="Pfam" id="PF00672">
    <property type="entry name" value="HAMP"/>
    <property type="match status" value="1"/>
</dbReference>
<evidence type="ECO:0000256" key="4">
    <source>
        <dbReference type="ARBA" id="ARBA00022500"/>
    </source>
</evidence>
<dbReference type="GO" id="GO:0007165">
    <property type="term" value="P:signal transduction"/>
    <property type="evidence" value="ECO:0007669"/>
    <property type="project" value="UniProtKB-KW"/>
</dbReference>
<evidence type="ECO:0000256" key="6">
    <source>
        <dbReference type="ARBA" id="ARBA00022692"/>
    </source>
</evidence>
<dbReference type="InterPro" id="IPR035440">
    <property type="entry name" value="4HB_MCP_dom_sf"/>
</dbReference>
<dbReference type="AlphaFoldDB" id="A0AAP4VH82"/>
<keyword evidence="3" id="KW-0488">Methylation</keyword>
<dbReference type="SUPFAM" id="SSF47170">
    <property type="entry name" value="Aspartate receptor, ligand-binding domain"/>
    <property type="match status" value="1"/>
</dbReference>
<dbReference type="PROSITE" id="PS50111">
    <property type="entry name" value="CHEMOTAXIS_TRANSDUC_2"/>
    <property type="match status" value="1"/>
</dbReference>
<dbReference type="SMART" id="SM00283">
    <property type="entry name" value="MA"/>
    <property type="match status" value="1"/>
</dbReference>
<dbReference type="GO" id="GO:0006935">
    <property type="term" value="P:chemotaxis"/>
    <property type="evidence" value="ECO:0007669"/>
    <property type="project" value="UniProtKB-KW"/>
</dbReference>
<feature type="transmembrane region" description="Helical" evidence="13">
    <location>
        <begin position="172"/>
        <end position="192"/>
    </location>
</feature>
<comment type="similarity">
    <text evidence="10">Belongs to the methyl-accepting chemotaxis (MCP) protein family.</text>
</comment>
<gene>
    <name evidence="16" type="ORF">QZM56_12560</name>
</gene>
<dbReference type="InterPro" id="IPR003122">
    <property type="entry name" value="Tar_rcpt_lig-bd"/>
</dbReference>
<dbReference type="CDD" id="cd06225">
    <property type="entry name" value="HAMP"/>
    <property type="match status" value="1"/>
</dbReference>
<comment type="subcellular location">
    <subcellularLocation>
        <location evidence="1">Cell inner membrane</location>
        <topology evidence="1">Multi-pass membrane protein</topology>
    </subcellularLocation>
</comment>
<evidence type="ECO:0000256" key="2">
    <source>
        <dbReference type="ARBA" id="ARBA00022475"/>
    </source>
</evidence>
<keyword evidence="2" id="KW-1003">Cell membrane</keyword>
<dbReference type="CDD" id="cd11386">
    <property type="entry name" value="MCP_signal"/>
    <property type="match status" value="1"/>
</dbReference>
<dbReference type="PANTHER" id="PTHR43531:SF14">
    <property type="entry name" value="METHYL-ACCEPTING CHEMOTAXIS PROTEIN I-RELATED"/>
    <property type="match status" value="1"/>
</dbReference>
<evidence type="ECO:0000259" key="14">
    <source>
        <dbReference type="PROSITE" id="PS50111"/>
    </source>
</evidence>
<organism evidence="16 17">
    <name type="scientific">Burkholderia contaminans</name>
    <dbReference type="NCBI Taxonomy" id="488447"/>
    <lineage>
        <taxon>Bacteria</taxon>
        <taxon>Pseudomonadati</taxon>
        <taxon>Pseudomonadota</taxon>
        <taxon>Betaproteobacteria</taxon>
        <taxon>Burkholderiales</taxon>
        <taxon>Burkholderiaceae</taxon>
        <taxon>Burkholderia</taxon>
        <taxon>Burkholderia cepacia complex</taxon>
    </lineage>
</organism>
<comment type="caution">
    <text evidence="16">The sequence shown here is derived from an EMBL/GenBank/DDBJ whole genome shotgun (WGS) entry which is preliminary data.</text>
</comment>
<dbReference type="InterPro" id="IPR004090">
    <property type="entry name" value="Chemotax_Me-accpt_rcpt"/>
</dbReference>
<evidence type="ECO:0000259" key="15">
    <source>
        <dbReference type="PROSITE" id="PS50885"/>
    </source>
</evidence>
<keyword evidence="9 11" id="KW-0807">Transducer</keyword>
<proteinExistence type="inferred from homology"/>
<keyword evidence="6 13" id="KW-0812">Transmembrane</keyword>
<sequence length="709" mass="75689">MRRAVRPESRRGGQSRSSRRRCAIAVELVITKFGHGPAQAAQQVASERRSRGLIARRVAEASLTAFGQGTLNGLASKSLRVETGTQHAFENSPTCMQGCIGMPSHDVRARQRPDTRIVIRRFSEQALHTPLSRTRADHNSPLLETSVTDSALIPASLWSLSGSRPCTCRTRLVSRACVACTGGVLNALLTMIKNFSIRTRLALAMGFLGVLLVVGGIVGVVGMAIGNNDVKTLYSERLASSEALGQANVALSRTRLWLYRIALDPASDEVPQETGVARDMLAASRKAWDAYRALPFSGPEEARRAADAGSKFKALVDHGLEPMFEVIATHDAAKIPEVWRRIPPSLFIDASDAMDALGQLQITASRATFDAAQARFRWFIGMAVAGSMVALGAATLTWWSLQRAIGTPLANALGHFGAIAEGDLTTRVEIHSTDEMGQLLTGLQTMQGELLQTIRAVQNGSHAIDAAAREIAAGNMDLSQRTEEQAASLEETAASMEQLTSTVRQNAENAKQASQVVSDAALLTEQGNQAAQEVVRTMRGLSESSGKIAEIITVIEGIAFQTNILSLNAAVEAARAGEQGRGFAVVAGEVRSLAQRSAAASREIKELITDSLRRVDTGARQVDRATGTMTEILASVRRVDVLMSEITAASDEQSRGIEQVNQAVAQMDQVTQQNAALVQQASAAAAALKAQAGQLEATIAVFRIDAARA</sequence>
<evidence type="ECO:0000256" key="8">
    <source>
        <dbReference type="ARBA" id="ARBA00023136"/>
    </source>
</evidence>
<dbReference type="Pfam" id="PF00015">
    <property type="entry name" value="MCPsignal"/>
    <property type="match status" value="1"/>
</dbReference>
<evidence type="ECO:0000256" key="11">
    <source>
        <dbReference type="PROSITE-ProRule" id="PRU00284"/>
    </source>
</evidence>
<evidence type="ECO:0000256" key="9">
    <source>
        <dbReference type="ARBA" id="ARBA00023224"/>
    </source>
</evidence>
<dbReference type="PROSITE" id="PS50885">
    <property type="entry name" value="HAMP"/>
    <property type="match status" value="1"/>
</dbReference>
<reference evidence="16" key="1">
    <citation type="submission" date="2023-07" db="EMBL/GenBank/DDBJ databases">
        <title>A collection of bacterial strains from the Burkholderia cepacia Research Laboratory and Repository.</title>
        <authorList>
            <person name="Lipuma J."/>
            <person name="Spilker T."/>
            <person name="Caverly L."/>
        </authorList>
    </citation>
    <scope>NUCLEOTIDE SEQUENCE</scope>
    <source>
        <strain evidence="16">AU44979</strain>
    </source>
</reference>
<dbReference type="InterPro" id="IPR051310">
    <property type="entry name" value="MCP_chemotaxis"/>
</dbReference>
<feature type="transmembrane region" description="Helical" evidence="13">
    <location>
        <begin position="378"/>
        <end position="401"/>
    </location>
</feature>
<dbReference type="InterPro" id="IPR003660">
    <property type="entry name" value="HAMP_dom"/>
</dbReference>
<keyword evidence="5" id="KW-0997">Cell inner membrane</keyword>
<evidence type="ECO:0000256" key="3">
    <source>
        <dbReference type="ARBA" id="ARBA00022481"/>
    </source>
</evidence>
<dbReference type="SMART" id="SM00304">
    <property type="entry name" value="HAMP"/>
    <property type="match status" value="1"/>
</dbReference>
<keyword evidence="7 13" id="KW-1133">Transmembrane helix</keyword>
<dbReference type="SUPFAM" id="SSF58104">
    <property type="entry name" value="Methyl-accepting chemotaxis protein (MCP) signaling domain"/>
    <property type="match status" value="1"/>
</dbReference>
<dbReference type="FunFam" id="1.10.287.950:FF:000001">
    <property type="entry name" value="Methyl-accepting chemotaxis sensory transducer"/>
    <property type="match status" value="1"/>
</dbReference>
<accession>A0AAP4VH82</accession>
<feature type="domain" description="HAMP" evidence="15">
    <location>
        <begin position="403"/>
        <end position="455"/>
    </location>
</feature>
<evidence type="ECO:0000313" key="16">
    <source>
        <dbReference type="EMBL" id="MDN7565335.1"/>
    </source>
</evidence>
<feature type="coiled-coil region" evidence="12">
    <location>
        <begin position="660"/>
        <end position="698"/>
    </location>
</feature>
<keyword evidence="8 13" id="KW-0472">Membrane</keyword>
<dbReference type="GO" id="GO:0004888">
    <property type="term" value="F:transmembrane signaling receptor activity"/>
    <property type="evidence" value="ECO:0007669"/>
    <property type="project" value="InterPro"/>
</dbReference>
<dbReference type="Gene3D" id="1.10.287.950">
    <property type="entry name" value="Methyl-accepting chemotaxis protein"/>
    <property type="match status" value="1"/>
</dbReference>
<evidence type="ECO:0000313" key="17">
    <source>
        <dbReference type="Proteomes" id="UP001172109"/>
    </source>
</evidence>